<dbReference type="AlphaFoldDB" id="A0A1Z5J6X9"/>
<dbReference type="InterPro" id="IPR001344">
    <property type="entry name" value="Chloro_AB-bd_pln"/>
</dbReference>
<feature type="chain" id="PRO_5013051913" description="Light-harvesting complex I chlorophyll a/b binding protein 4" evidence="10">
    <location>
        <begin position="16"/>
        <end position="195"/>
    </location>
</feature>
<reference evidence="11 12" key="1">
    <citation type="journal article" date="2015" name="Plant Cell">
        <title>Oil accumulation by the oleaginous diatom Fistulifera solaris as revealed by the genome and transcriptome.</title>
        <authorList>
            <person name="Tanaka T."/>
            <person name="Maeda Y."/>
            <person name="Veluchamy A."/>
            <person name="Tanaka M."/>
            <person name="Abida H."/>
            <person name="Marechal E."/>
            <person name="Bowler C."/>
            <person name="Muto M."/>
            <person name="Sunaga Y."/>
            <person name="Tanaka M."/>
            <person name="Yoshino T."/>
            <person name="Taniguchi T."/>
            <person name="Fukuda Y."/>
            <person name="Nemoto M."/>
            <person name="Matsumoto M."/>
            <person name="Wong P.S."/>
            <person name="Aburatani S."/>
            <person name="Fujibuchi W."/>
        </authorList>
    </citation>
    <scope>NUCLEOTIDE SEQUENCE [LARGE SCALE GENOMIC DNA]</scope>
    <source>
        <strain evidence="11 12">JPCC DA0580</strain>
    </source>
</reference>
<dbReference type="GO" id="GO:0030076">
    <property type="term" value="C:light-harvesting complex"/>
    <property type="evidence" value="ECO:0007669"/>
    <property type="project" value="UniProtKB-KW"/>
</dbReference>
<evidence type="ECO:0000256" key="3">
    <source>
        <dbReference type="ARBA" id="ARBA00005933"/>
    </source>
</evidence>
<keyword evidence="7" id="KW-0437">Light-harvesting polypeptide</keyword>
<evidence type="ECO:0000256" key="1">
    <source>
        <dbReference type="ARBA" id="ARBA00004022"/>
    </source>
</evidence>
<comment type="caution">
    <text evidence="11">The sequence shown here is derived from an EMBL/GenBank/DDBJ whole genome shotgun (WGS) entry which is preliminary data.</text>
</comment>
<keyword evidence="4" id="KW-0150">Chloroplast</keyword>
<keyword evidence="12" id="KW-1185">Reference proteome</keyword>
<dbReference type="GO" id="GO:0009765">
    <property type="term" value="P:photosynthesis, light harvesting"/>
    <property type="evidence" value="ECO:0007669"/>
    <property type="project" value="InterPro"/>
</dbReference>
<evidence type="ECO:0000256" key="4">
    <source>
        <dbReference type="ARBA" id="ARBA00022528"/>
    </source>
</evidence>
<dbReference type="GO" id="GO:0016168">
    <property type="term" value="F:chlorophyll binding"/>
    <property type="evidence" value="ECO:0007669"/>
    <property type="project" value="UniProtKB-KW"/>
</dbReference>
<feature type="binding site" evidence="9">
    <location>
        <position position="164"/>
    </location>
    <ligand>
        <name>chlorophyll a</name>
        <dbReference type="ChEBI" id="CHEBI:58416"/>
        <label>1</label>
    </ligand>
</feature>
<evidence type="ECO:0000256" key="6">
    <source>
        <dbReference type="ARBA" id="ARBA00022640"/>
    </source>
</evidence>
<dbReference type="PANTHER" id="PTHR21649">
    <property type="entry name" value="CHLOROPHYLL A/B BINDING PROTEIN"/>
    <property type="match status" value="1"/>
</dbReference>
<feature type="binding site" description="axial binding residue" evidence="9">
    <location>
        <position position="71"/>
    </location>
    <ligand>
        <name>chlorophyll b</name>
        <dbReference type="ChEBI" id="CHEBI:61721"/>
        <label>1</label>
    </ligand>
    <ligandPart>
        <name>Mg</name>
        <dbReference type="ChEBI" id="CHEBI:25107"/>
    </ligandPart>
</feature>
<comment type="similarity">
    <text evidence="3">Belongs to the fucoxanthin chlorophyll protein family.</text>
</comment>
<keyword evidence="6" id="KW-0934">Plastid</keyword>
<keyword evidence="10" id="KW-0732">Signal</keyword>
<gene>
    <name evidence="11" type="ORF">FisN_19Lh155</name>
</gene>
<evidence type="ECO:0000256" key="9">
    <source>
        <dbReference type="PIRSR" id="PIRSR601344-1"/>
    </source>
</evidence>
<name>A0A1Z5J6X9_FISSO</name>
<keyword evidence="5" id="KW-0602">Photosynthesis</keyword>
<evidence type="ECO:0000256" key="10">
    <source>
        <dbReference type="SAM" id="SignalP"/>
    </source>
</evidence>
<dbReference type="Pfam" id="PF00504">
    <property type="entry name" value="Chloroa_b-bind"/>
    <property type="match status" value="1"/>
</dbReference>
<comment type="subunit">
    <text evidence="8">The LHC complex of chromophytic algae is composed of fucoxanthin, chlorophyll A and C bound non-covalently by fucoxanthin chlorophyll proteins (FCPs). The ratio of the pigments in LHC; fucoxanthin: chlorophyll C: chlorophyll A; (0.6-1): (0.1-0.3): (1).</text>
</comment>
<feature type="binding site" evidence="9">
    <location>
        <position position="66"/>
    </location>
    <ligand>
        <name>chlorophyll a</name>
        <dbReference type="ChEBI" id="CHEBI:58416"/>
        <label>1</label>
    </ligand>
</feature>
<keyword evidence="9" id="KW-0157">Chromophore</keyword>
<keyword evidence="9" id="KW-0148">Chlorophyll</keyword>
<sequence length="195" mass="20855">MKTIAALAALSGVAAFAPAQQATKSSALSASFENELGVQPPLDFWDPLGFLDEADQEKFNKLRYAEIKHGRIAMNAIVGHMVTTAGYRFPGCEEYPSGLKALTAIPPAGLAVTVAIVGALEVGIMTDRAGKAEFPGDLRNGMFKWNASEEEKLEKRAIELNNGRAAQMGILGLMVHETLTGEPYVLNAFLGYPTV</sequence>
<proteinExistence type="inferred from homology"/>
<dbReference type="GO" id="GO:0016020">
    <property type="term" value="C:membrane"/>
    <property type="evidence" value="ECO:0007669"/>
    <property type="project" value="InterPro"/>
</dbReference>
<dbReference type="Proteomes" id="UP000198406">
    <property type="component" value="Unassembled WGS sequence"/>
</dbReference>
<dbReference type="SUPFAM" id="SSF103511">
    <property type="entry name" value="Chlorophyll a-b binding protein"/>
    <property type="match status" value="1"/>
</dbReference>
<comment type="subcellular location">
    <subcellularLocation>
        <location evidence="2">Plastid</location>
        <location evidence="2">Chloroplast</location>
    </subcellularLocation>
</comment>
<dbReference type="Gene3D" id="1.10.3460.10">
    <property type="entry name" value="Chlorophyll a/b binding protein domain"/>
    <property type="match status" value="1"/>
</dbReference>
<dbReference type="InParanoid" id="A0A1Z5J6X9"/>
<evidence type="ECO:0000313" key="12">
    <source>
        <dbReference type="Proteomes" id="UP000198406"/>
    </source>
</evidence>
<organism evidence="11 12">
    <name type="scientific">Fistulifera solaris</name>
    <name type="common">Oleaginous diatom</name>
    <dbReference type="NCBI Taxonomy" id="1519565"/>
    <lineage>
        <taxon>Eukaryota</taxon>
        <taxon>Sar</taxon>
        <taxon>Stramenopiles</taxon>
        <taxon>Ochrophyta</taxon>
        <taxon>Bacillariophyta</taxon>
        <taxon>Bacillariophyceae</taxon>
        <taxon>Bacillariophycidae</taxon>
        <taxon>Naviculales</taxon>
        <taxon>Naviculaceae</taxon>
        <taxon>Fistulifera</taxon>
    </lineage>
</organism>
<feature type="binding site" description="axial binding residue" evidence="9">
    <location>
        <position position="121"/>
    </location>
    <ligand>
        <name>chlorophyll b</name>
        <dbReference type="ChEBI" id="CHEBI:61721"/>
        <label>1</label>
    </ligand>
    <ligandPart>
        <name>Mg</name>
        <dbReference type="ChEBI" id="CHEBI:25107"/>
    </ligandPart>
</feature>
<evidence type="ECO:0008006" key="13">
    <source>
        <dbReference type="Google" id="ProtNLM"/>
    </source>
</evidence>
<accession>A0A1Z5J6X9</accession>
<feature type="binding site" evidence="9">
    <location>
        <position position="159"/>
    </location>
    <ligand>
        <name>chlorophyll a</name>
        <dbReference type="ChEBI" id="CHEBI:58416"/>
        <label>1</label>
    </ligand>
</feature>
<feature type="binding site" evidence="9">
    <location>
        <position position="162"/>
    </location>
    <ligand>
        <name>chlorophyll a</name>
        <dbReference type="ChEBI" id="CHEBI:58416"/>
        <label>1</label>
    </ligand>
</feature>
<evidence type="ECO:0000256" key="8">
    <source>
        <dbReference type="ARBA" id="ARBA00044011"/>
    </source>
</evidence>
<evidence type="ECO:0000256" key="2">
    <source>
        <dbReference type="ARBA" id="ARBA00004229"/>
    </source>
</evidence>
<evidence type="ECO:0000256" key="7">
    <source>
        <dbReference type="ARBA" id="ARBA00023243"/>
    </source>
</evidence>
<feature type="binding site" evidence="9">
    <location>
        <position position="45"/>
    </location>
    <ligand>
        <name>chlorophyll a</name>
        <dbReference type="ChEBI" id="CHEBI:58416"/>
        <label>1</label>
    </ligand>
</feature>
<feature type="signal peptide" evidence="10">
    <location>
        <begin position="1"/>
        <end position="15"/>
    </location>
</feature>
<evidence type="ECO:0000256" key="5">
    <source>
        <dbReference type="ARBA" id="ARBA00022531"/>
    </source>
</evidence>
<dbReference type="EMBL" id="BDSP01000011">
    <property type="protein sequence ID" value="GAX09686.1"/>
    <property type="molecule type" value="Genomic_DNA"/>
</dbReference>
<dbReference type="InterPro" id="IPR022796">
    <property type="entry name" value="Chloroa_b-bind"/>
</dbReference>
<evidence type="ECO:0000313" key="11">
    <source>
        <dbReference type="EMBL" id="GAX09686.1"/>
    </source>
</evidence>
<dbReference type="OrthoDB" id="405870at2759"/>
<protein>
    <recommendedName>
        <fullName evidence="13">Light-harvesting complex I chlorophyll a/b binding protein 4</fullName>
    </recommendedName>
</protein>
<comment type="function">
    <text evidence="1">The light-harvesting complex (LHC) functions as a light receptor, it captures and delivers excitation energy to photosystems with which it is closely associated. Energy is transferred from the carotenoid and chlorophyll C (or B) to chlorophyll A and the photosynthetic reaction centers where it is used to synthesize ATP and reducing power.</text>
</comment>
<dbReference type="GO" id="GO:0009507">
    <property type="term" value="C:chloroplast"/>
    <property type="evidence" value="ECO:0007669"/>
    <property type="project" value="UniProtKB-SubCell"/>
</dbReference>
<feature type="binding site" evidence="9">
    <location>
        <position position="69"/>
    </location>
    <ligand>
        <name>chlorophyll a</name>
        <dbReference type="ChEBI" id="CHEBI:58416"/>
        <label>1</label>
    </ligand>
</feature>